<keyword evidence="2" id="KW-1185">Reference proteome</keyword>
<feature type="coiled-coil region" evidence="1">
    <location>
        <begin position="12"/>
        <end position="39"/>
    </location>
</feature>
<organism evidence="2 3">
    <name type="scientific">Ascaris lumbricoides</name>
    <name type="common">Giant roundworm</name>
    <dbReference type="NCBI Taxonomy" id="6252"/>
    <lineage>
        <taxon>Eukaryota</taxon>
        <taxon>Metazoa</taxon>
        <taxon>Ecdysozoa</taxon>
        <taxon>Nematoda</taxon>
        <taxon>Chromadorea</taxon>
        <taxon>Rhabditida</taxon>
        <taxon>Spirurina</taxon>
        <taxon>Ascaridomorpha</taxon>
        <taxon>Ascaridoidea</taxon>
        <taxon>Ascarididae</taxon>
        <taxon>Ascaris</taxon>
    </lineage>
</organism>
<feature type="coiled-coil region" evidence="1">
    <location>
        <begin position="207"/>
        <end position="252"/>
    </location>
</feature>
<dbReference type="AlphaFoldDB" id="A0A0M3IMY7"/>
<proteinExistence type="predicted"/>
<evidence type="ECO:0000313" key="3">
    <source>
        <dbReference type="WBParaSite" id="ALUE_0002011501-mRNA-1"/>
    </source>
</evidence>
<evidence type="ECO:0000313" key="2">
    <source>
        <dbReference type="Proteomes" id="UP000036681"/>
    </source>
</evidence>
<evidence type="ECO:0000256" key="1">
    <source>
        <dbReference type="SAM" id="Coils"/>
    </source>
</evidence>
<reference evidence="3" key="1">
    <citation type="submission" date="2017-02" db="UniProtKB">
        <authorList>
            <consortium name="WormBaseParasite"/>
        </authorList>
    </citation>
    <scope>IDENTIFICATION</scope>
</reference>
<accession>A0A0M3IMY7</accession>
<name>A0A0M3IMY7_ASCLU</name>
<dbReference type="WBParaSite" id="ALUE_0002011501-mRNA-1">
    <property type="protein sequence ID" value="ALUE_0002011501-mRNA-1"/>
    <property type="gene ID" value="ALUE_0002011501"/>
</dbReference>
<dbReference type="Proteomes" id="UP000036681">
    <property type="component" value="Unplaced"/>
</dbReference>
<keyword evidence="1" id="KW-0175">Coiled coil</keyword>
<sequence>MSKEIDVAHKSRVNLDEEIKLLTKNIEDAQSEIRNSDKKEREIRIALNTINNEVGTAFGLQKAGANDKVDVKILKGISSRVNQQLSSLEKEKTIQDAYVTRMKRDVEASEKELAQLGKEFDELKKESAQRKSDYAELAEKLKAFEEGNISVEDRWQTLMKSLHSNNNKITLDRSETLDEKIRLLSKTAGGYVSEEELRKEAKELLKIESLLANREKIRRKKQQEFEQFEKALQETNSAIAKTKEELVHLEDGIIKLAVKAADTKRQYAALRNSKGLKESEDDESAADLEAIEEKIEKLRAQTILNRSKARKLAELVRARNQIVRILFY</sequence>
<protein>
    <submittedName>
        <fullName evidence="3">Myosin_tail_1 domain-containing protein</fullName>
    </submittedName>
</protein>
<feature type="coiled-coil region" evidence="1">
    <location>
        <begin position="99"/>
        <end position="126"/>
    </location>
</feature>